<reference evidence="1 2" key="2">
    <citation type="journal article" date="2018" name="Annu Rev Anim Biosci">
        <title>Bat Biology, Genomes, and the Bat1K Project: To Generate Chromosome-Level Genomes for All Living Bat Species.</title>
        <authorList>
            <person name="Teeling E.C."/>
            <person name="Vernes S.C."/>
            <person name="Davalos L.M."/>
            <person name="Ray D.A."/>
            <person name="Gilbert M.T.P."/>
            <person name="Myers E."/>
        </authorList>
    </citation>
    <scope>NUCLEOTIDE SEQUENCE</scope>
</reference>
<dbReference type="Proteomes" id="UP000472240">
    <property type="component" value="Chromosome 16"/>
</dbReference>
<organism evidence="1 2">
    <name type="scientific">Rhinolophus ferrumequinum</name>
    <name type="common">Greater horseshoe bat</name>
    <dbReference type="NCBI Taxonomy" id="59479"/>
    <lineage>
        <taxon>Eukaryota</taxon>
        <taxon>Metazoa</taxon>
        <taxon>Chordata</taxon>
        <taxon>Craniata</taxon>
        <taxon>Vertebrata</taxon>
        <taxon>Euteleostomi</taxon>
        <taxon>Mammalia</taxon>
        <taxon>Eutheria</taxon>
        <taxon>Laurasiatheria</taxon>
        <taxon>Chiroptera</taxon>
        <taxon>Yinpterochiroptera</taxon>
        <taxon>Rhinolophoidea</taxon>
        <taxon>Rhinolophidae</taxon>
        <taxon>Rhinolophinae</taxon>
        <taxon>Rhinolophus</taxon>
    </lineage>
</organism>
<keyword evidence="2" id="KW-1185">Reference proteome</keyword>
<dbReference type="GeneTree" id="ENSGT00910000147446"/>
<dbReference type="AlphaFoldDB" id="A0A671EDL4"/>
<evidence type="ECO:0000313" key="1">
    <source>
        <dbReference type="Ensembl" id="ENSRFEP00010009788.1"/>
    </source>
</evidence>
<protein>
    <submittedName>
        <fullName evidence="1">Uncharacterized protein</fullName>
    </submittedName>
</protein>
<reference evidence="1" key="5">
    <citation type="submission" date="2025-09" db="UniProtKB">
        <authorList>
            <consortium name="Ensembl"/>
        </authorList>
    </citation>
    <scope>IDENTIFICATION</scope>
</reference>
<name>A0A671EDL4_RHIFE</name>
<evidence type="ECO:0000313" key="2">
    <source>
        <dbReference type="Proteomes" id="UP000472240"/>
    </source>
</evidence>
<sequence length="112" mass="13201">VARCQPLSSFMYMHFPREIFTQIRGAIVRRFSFTIDDLVSLSRAHIDYKCLHGLISIYWFIGINVCYWFNSNCLSNYSLPICHKCQSFFRHHIFDLIYPLLPPLTLLPCGNH</sequence>
<accession>A0A671EDL4</accession>
<reference evidence="2" key="3">
    <citation type="submission" date="2018-12" db="EMBL/GenBank/DDBJ databases">
        <title>G10K-VGP greater horseshoe bat female genome, primary haplotype.</title>
        <authorList>
            <person name="Teeling E."/>
            <person name="Myers G."/>
            <person name="Vernes S."/>
            <person name="Pippel M."/>
            <person name="Winkler S."/>
            <person name="Fedrigo O."/>
            <person name="Rhie A."/>
            <person name="Koren S."/>
            <person name="Phillippy A."/>
            <person name="Lewin H."/>
            <person name="Damas J."/>
            <person name="Howe K."/>
            <person name="Mountcastle J."/>
            <person name="Jarvis E.D."/>
        </authorList>
    </citation>
    <scope>NUCLEOTIDE SEQUENCE [LARGE SCALE GENOMIC DNA]</scope>
</reference>
<dbReference type="InParanoid" id="A0A671EDL4"/>
<reference evidence="1 2" key="1">
    <citation type="journal article" date="2015" name="Annu Rev Anim Biosci">
        <title>The Genome 10K Project: a way forward.</title>
        <authorList>
            <person name="Koepfli K.P."/>
            <person name="Paten B."/>
            <person name="O'Brien S.J."/>
            <person name="Koepfli K.P."/>
            <person name="Paten B."/>
            <person name="Antunes A."/>
            <person name="Belov K."/>
            <person name="Bustamante C."/>
            <person name="Castoe T.A."/>
            <person name="Clawson H."/>
            <person name="Crawford A.J."/>
            <person name="Diekhans M."/>
            <person name="Distel D."/>
            <person name="Durbin R."/>
            <person name="Earl D."/>
            <person name="Fujita M.K."/>
            <person name="Gamble T."/>
            <person name="Georges A."/>
            <person name="Gemmell N."/>
            <person name="Gilbert M.T."/>
            <person name="Graves J.M."/>
            <person name="Green R.E."/>
            <person name="Hickey G."/>
            <person name="Jarvis E.D."/>
            <person name="Johnson W."/>
            <person name="Komissarov A."/>
            <person name="Korf I."/>
            <person name="Kuhn R."/>
            <person name="Larkin D.M."/>
            <person name="Lewin H."/>
            <person name="Lopez J.V."/>
            <person name="Ma J."/>
            <person name="Marques-Bonet T."/>
            <person name="Miller W."/>
            <person name="Murphy R."/>
            <person name="Pevzner P."/>
            <person name="Shapiro B."/>
            <person name="Steiner C."/>
            <person name="Tamazian G."/>
            <person name="Venkatesh B."/>
            <person name="Wang J."/>
            <person name="Wayne R."/>
            <person name="Wiley E."/>
            <person name="Yang H."/>
            <person name="Zhang G."/>
            <person name="Haussler D."/>
            <person name="Ryder O."/>
            <person name="O'Brien S.J."/>
        </authorList>
    </citation>
    <scope>NUCLEOTIDE SEQUENCE</scope>
</reference>
<proteinExistence type="predicted"/>
<reference evidence="1" key="4">
    <citation type="submission" date="2025-08" db="UniProtKB">
        <authorList>
            <consortium name="Ensembl"/>
        </authorList>
    </citation>
    <scope>IDENTIFICATION</scope>
</reference>
<dbReference type="Ensembl" id="ENSRFET00010010705.1">
    <property type="protein sequence ID" value="ENSRFEP00010009788.1"/>
    <property type="gene ID" value="ENSRFEG00010006643.1"/>
</dbReference>